<feature type="region of interest" description="Disordered" evidence="1">
    <location>
        <begin position="1"/>
        <end position="54"/>
    </location>
</feature>
<proteinExistence type="predicted"/>
<dbReference type="EMBL" id="MU154521">
    <property type="protein sequence ID" value="KAF9502400.1"/>
    <property type="molecule type" value="Genomic_DNA"/>
</dbReference>
<accession>A0A9P6A918</accession>
<feature type="compositionally biased region" description="Basic and acidic residues" evidence="1">
    <location>
        <begin position="25"/>
        <end position="35"/>
    </location>
</feature>
<sequence length="155" mass="16869">MDNLVNLAKQGFDAYNGSSQNENPKAGRNESDAEHTSPSASTGTDADAIKAQIKESIHKGAESLMESTKEFLLAAHESGMKGAQPHLNQAKHSAGDMAAHSAMQQAIVGSSFGSRDDSDRDRRSDRNDRDGRDERDDRDDDRRSHGRSSGREARD</sequence>
<comment type="caution">
    <text evidence="2">The sequence shown here is derived from an EMBL/GenBank/DDBJ whole genome shotgun (WGS) entry which is preliminary data.</text>
</comment>
<reference evidence="2" key="1">
    <citation type="submission" date="2020-11" db="EMBL/GenBank/DDBJ databases">
        <authorList>
            <consortium name="DOE Joint Genome Institute"/>
            <person name="Ahrendt S."/>
            <person name="Riley R."/>
            <person name="Andreopoulos W."/>
            <person name="Labutti K."/>
            <person name="Pangilinan J."/>
            <person name="Ruiz-Duenas F.J."/>
            <person name="Barrasa J.M."/>
            <person name="Sanchez-Garcia M."/>
            <person name="Camarero S."/>
            <person name="Miyauchi S."/>
            <person name="Serrano A."/>
            <person name="Linde D."/>
            <person name="Babiker R."/>
            <person name="Drula E."/>
            <person name="Ayuso-Fernandez I."/>
            <person name="Pacheco R."/>
            <person name="Padilla G."/>
            <person name="Ferreira P."/>
            <person name="Barriuso J."/>
            <person name="Kellner H."/>
            <person name="Castanera R."/>
            <person name="Alfaro M."/>
            <person name="Ramirez L."/>
            <person name="Pisabarro A.G."/>
            <person name="Kuo A."/>
            <person name="Tritt A."/>
            <person name="Lipzen A."/>
            <person name="He G."/>
            <person name="Yan M."/>
            <person name="Ng V."/>
            <person name="Cullen D."/>
            <person name="Martin F."/>
            <person name="Rosso M.-N."/>
            <person name="Henrissat B."/>
            <person name="Hibbett D."/>
            <person name="Martinez A.T."/>
            <person name="Grigoriev I.V."/>
        </authorList>
    </citation>
    <scope>NUCLEOTIDE SEQUENCE</scope>
    <source>
        <strain evidence="2">ATCC 90797</strain>
    </source>
</reference>
<evidence type="ECO:0000313" key="3">
    <source>
        <dbReference type="Proteomes" id="UP000807025"/>
    </source>
</evidence>
<name>A0A9P6A918_PLEER</name>
<keyword evidence="3" id="KW-1185">Reference proteome</keyword>
<dbReference type="Proteomes" id="UP000807025">
    <property type="component" value="Unassembled WGS sequence"/>
</dbReference>
<organism evidence="2 3">
    <name type="scientific">Pleurotus eryngii</name>
    <name type="common">Boletus of the steppes</name>
    <dbReference type="NCBI Taxonomy" id="5323"/>
    <lineage>
        <taxon>Eukaryota</taxon>
        <taxon>Fungi</taxon>
        <taxon>Dikarya</taxon>
        <taxon>Basidiomycota</taxon>
        <taxon>Agaricomycotina</taxon>
        <taxon>Agaricomycetes</taxon>
        <taxon>Agaricomycetidae</taxon>
        <taxon>Agaricales</taxon>
        <taxon>Pleurotineae</taxon>
        <taxon>Pleurotaceae</taxon>
        <taxon>Pleurotus</taxon>
    </lineage>
</organism>
<dbReference type="OrthoDB" id="10402182at2759"/>
<evidence type="ECO:0000256" key="1">
    <source>
        <dbReference type="SAM" id="MobiDB-lite"/>
    </source>
</evidence>
<protein>
    <submittedName>
        <fullName evidence="2">Uncharacterized protein</fullName>
    </submittedName>
</protein>
<evidence type="ECO:0000313" key="2">
    <source>
        <dbReference type="EMBL" id="KAF9502400.1"/>
    </source>
</evidence>
<feature type="compositionally biased region" description="Basic and acidic residues" evidence="1">
    <location>
        <begin position="114"/>
        <end position="155"/>
    </location>
</feature>
<feature type="region of interest" description="Disordered" evidence="1">
    <location>
        <begin position="75"/>
        <end position="155"/>
    </location>
</feature>
<dbReference type="AlphaFoldDB" id="A0A9P6A918"/>
<gene>
    <name evidence="2" type="ORF">BDN71DRAFT_37893</name>
</gene>